<dbReference type="AlphaFoldDB" id="A0A7W7D649"/>
<dbReference type="EMBL" id="JACHND010000001">
    <property type="protein sequence ID" value="MBB4700699.1"/>
    <property type="molecule type" value="Genomic_DNA"/>
</dbReference>
<reference evidence="2 3" key="1">
    <citation type="submission" date="2020-08" db="EMBL/GenBank/DDBJ databases">
        <title>Sequencing the genomes of 1000 actinobacteria strains.</title>
        <authorList>
            <person name="Klenk H.-P."/>
        </authorList>
    </citation>
    <scope>NUCLEOTIDE SEQUENCE [LARGE SCALE GENOMIC DNA]</scope>
    <source>
        <strain evidence="2 3">DSM 45784</strain>
    </source>
</reference>
<organism evidence="2 3">
    <name type="scientific">Sphaerisporangium siamense</name>
    <dbReference type="NCBI Taxonomy" id="795645"/>
    <lineage>
        <taxon>Bacteria</taxon>
        <taxon>Bacillati</taxon>
        <taxon>Actinomycetota</taxon>
        <taxon>Actinomycetes</taxon>
        <taxon>Streptosporangiales</taxon>
        <taxon>Streptosporangiaceae</taxon>
        <taxon>Sphaerisporangium</taxon>
    </lineage>
</organism>
<sequence>MVALVRYGKPSKHVKGGEQLKSCHSGWRARGKPLAVALLACVVPAAAVLCAVAAPADAAGRPRSDRQTQGHRADRHLHKHVVVRRVKRDGRRDPKPDAGPESGHGSGNDADKGSGGSSTQDVGNGKMNSNMVSTKSPTTNKGMQHTSASTISGATSILNALCKHARVCNITLNVTMAPPEEAKKKVKKVRKAAPAEEECPCEAAEDASFCDS</sequence>
<keyword evidence="3" id="KW-1185">Reference proteome</keyword>
<proteinExistence type="predicted"/>
<protein>
    <submittedName>
        <fullName evidence="2">Uncharacterized protein</fullName>
    </submittedName>
</protein>
<feature type="compositionally biased region" description="Basic and acidic residues" evidence="1">
    <location>
        <begin position="60"/>
        <end position="72"/>
    </location>
</feature>
<comment type="caution">
    <text evidence="2">The sequence shown here is derived from an EMBL/GenBank/DDBJ whole genome shotgun (WGS) entry which is preliminary data.</text>
</comment>
<dbReference type="Proteomes" id="UP000542210">
    <property type="component" value="Unassembled WGS sequence"/>
</dbReference>
<name>A0A7W7D649_9ACTN</name>
<evidence type="ECO:0000313" key="2">
    <source>
        <dbReference type="EMBL" id="MBB4700699.1"/>
    </source>
</evidence>
<evidence type="ECO:0000313" key="3">
    <source>
        <dbReference type="Proteomes" id="UP000542210"/>
    </source>
</evidence>
<evidence type="ECO:0000256" key="1">
    <source>
        <dbReference type="SAM" id="MobiDB-lite"/>
    </source>
</evidence>
<accession>A0A7W7D649</accession>
<feature type="compositionally biased region" description="Basic residues" evidence="1">
    <location>
        <begin position="73"/>
        <end position="89"/>
    </location>
</feature>
<gene>
    <name evidence="2" type="ORF">BJ982_002243</name>
</gene>
<dbReference type="RefSeq" id="WP_184879184.1">
    <property type="nucleotide sequence ID" value="NZ_BOOV01000058.1"/>
</dbReference>
<feature type="compositionally biased region" description="Polar residues" evidence="1">
    <location>
        <begin position="117"/>
        <end position="145"/>
    </location>
</feature>
<feature type="region of interest" description="Disordered" evidence="1">
    <location>
        <begin position="56"/>
        <end position="147"/>
    </location>
</feature>